<proteinExistence type="predicted"/>
<evidence type="ECO:0000313" key="5">
    <source>
        <dbReference type="EMBL" id="CAB4993450.1"/>
    </source>
</evidence>
<feature type="transmembrane region" description="Helical" evidence="1">
    <location>
        <begin position="104"/>
        <end position="128"/>
    </location>
</feature>
<evidence type="ECO:0000313" key="4">
    <source>
        <dbReference type="EMBL" id="CAB4743098.1"/>
    </source>
</evidence>
<dbReference type="InterPro" id="IPR008523">
    <property type="entry name" value="DUF805"/>
</dbReference>
<feature type="transmembrane region" description="Helical" evidence="1">
    <location>
        <begin position="26"/>
        <end position="43"/>
    </location>
</feature>
<dbReference type="EMBL" id="CAFBPA010000002">
    <property type="protein sequence ID" value="CAB4993450.1"/>
    <property type="molecule type" value="Genomic_DNA"/>
</dbReference>
<dbReference type="EMBL" id="CAEZZA010000045">
    <property type="protein sequence ID" value="CAB4743098.1"/>
    <property type="molecule type" value="Genomic_DNA"/>
</dbReference>
<organism evidence="3">
    <name type="scientific">freshwater metagenome</name>
    <dbReference type="NCBI Taxonomy" id="449393"/>
    <lineage>
        <taxon>unclassified sequences</taxon>
        <taxon>metagenomes</taxon>
        <taxon>ecological metagenomes</taxon>
    </lineage>
</organism>
<dbReference type="EMBL" id="CAEZWW010000020">
    <property type="protein sequence ID" value="CAB4664707.1"/>
    <property type="molecule type" value="Genomic_DNA"/>
</dbReference>
<name>A0A6J6QIZ2_9ZZZZ</name>
<dbReference type="AlphaFoldDB" id="A0A6J6QIZ2"/>
<gene>
    <name evidence="2" type="ORF">UFOPK2310_00283</name>
    <name evidence="3" type="ORF">UFOPK2625_00938</name>
    <name evidence="4" type="ORF">UFOPK2809_00464</name>
    <name evidence="5" type="ORF">UFOPK4043_00033</name>
</gene>
<keyword evidence="1" id="KW-1133">Transmembrane helix</keyword>
<accession>A0A6J6QIZ2</accession>
<dbReference type="Pfam" id="PF05656">
    <property type="entry name" value="DUF805"/>
    <property type="match status" value="1"/>
</dbReference>
<reference evidence="3" key="1">
    <citation type="submission" date="2020-05" db="EMBL/GenBank/DDBJ databases">
        <authorList>
            <person name="Chiriac C."/>
            <person name="Salcher M."/>
            <person name="Ghai R."/>
            <person name="Kavagutti S V."/>
        </authorList>
    </citation>
    <scope>NUCLEOTIDE SEQUENCE</scope>
</reference>
<evidence type="ECO:0000313" key="2">
    <source>
        <dbReference type="EMBL" id="CAB4664707.1"/>
    </source>
</evidence>
<keyword evidence="1" id="KW-0812">Transmembrane</keyword>
<dbReference type="EMBL" id="CAEZXZ010000140">
    <property type="protein sequence ID" value="CAB4709583.1"/>
    <property type="molecule type" value="Genomic_DNA"/>
</dbReference>
<evidence type="ECO:0000313" key="3">
    <source>
        <dbReference type="EMBL" id="CAB4709583.1"/>
    </source>
</evidence>
<dbReference type="PANTHER" id="PTHR34980">
    <property type="entry name" value="INNER MEMBRANE PROTEIN-RELATED-RELATED"/>
    <property type="match status" value="1"/>
</dbReference>
<dbReference type="PANTHER" id="PTHR34980:SF2">
    <property type="entry name" value="INNER MEMBRANE PROTEIN YHAH-RELATED"/>
    <property type="match status" value="1"/>
</dbReference>
<protein>
    <submittedName>
        <fullName evidence="3">Unannotated protein</fullName>
    </submittedName>
</protein>
<feature type="transmembrane region" description="Helical" evidence="1">
    <location>
        <begin position="72"/>
        <end position="92"/>
    </location>
</feature>
<sequence>MSYRQAISTCFKKYVTFSGRASRSEFWYFFLFVYIFAAIFYFIDSATGLQMGASTQEMNIGGTVVPFDNPGVGVLTLIWGLITLLPGISVMVRRVHDSDKSGWLVLLGYVLMLACGIGTILLLVLALLKSTPGDNKYGAANA</sequence>
<evidence type="ECO:0000256" key="1">
    <source>
        <dbReference type="SAM" id="Phobius"/>
    </source>
</evidence>
<keyword evidence="1" id="KW-0472">Membrane</keyword>
<dbReference type="GO" id="GO:0005886">
    <property type="term" value="C:plasma membrane"/>
    <property type="evidence" value="ECO:0007669"/>
    <property type="project" value="TreeGrafter"/>
</dbReference>